<dbReference type="VEuPathDB" id="FungiDB:SPSK_02887"/>
<dbReference type="EMBL" id="AXCR01000006">
    <property type="protein sequence ID" value="KJR86747.1"/>
    <property type="molecule type" value="Genomic_DNA"/>
</dbReference>
<organism evidence="2 3">
    <name type="scientific">Sporothrix schenckii 1099-18</name>
    <dbReference type="NCBI Taxonomy" id="1397361"/>
    <lineage>
        <taxon>Eukaryota</taxon>
        <taxon>Fungi</taxon>
        <taxon>Dikarya</taxon>
        <taxon>Ascomycota</taxon>
        <taxon>Pezizomycotina</taxon>
        <taxon>Sordariomycetes</taxon>
        <taxon>Sordariomycetidae</taxon>
        <taxon>Ophiostomatales</taxon>
        <taxon>Ophiostomataceae</taxon>
        <taxon>Sporothrix</taxon>
    </lineage>
</organism>
<dbReference type="KEGG" id="ssck:SPSK_02887"/>
<feature type="region of interest" description="Disordered" evidence="1">
    <location>
        <begin position="19"/>
        <end position="46"/>
    </location>
</feature>
<dbReference type="AlphaFoldDB" id="A0A0F2MAT0"/>
<evidence type="ECO:0000256" key="1">
    <source>
        <dbReference type="SAM" id="MobiDB-lite"/>
    </source>
</evidence>
<name>A0A0F2MAT0_SPOSC</name>
<proteinExistence type="predicted"/>
<gene>
    <name evidence="2" type="ORF">SPSK_02887</name>
</gene>
<dbReference type="GeneID" id="27665025"/>
<protein>
    <submittedName>
        <fullName evidence="2">Uncharacterized protein</fullName>
    </submittedName>
</protein>
<accession>A0A0F2MAT0</accession>
<comment type="caution">
    <text evidence="2">The sequence shown here is derived from an EMBL/GenBank/DDBJ whole genome shotgun (WGS) entry which is preliminary data.</text>
</comment>
<dbReference type="RefSeq" id="XP_016589423.1">
    <property type="nucleotide sequence ID" value="XM_016729748.1"/>
</dbReference>
<sequence>MADGACLAGLTARQAKWQKLKGTADPGGRSKQANLQPRHGLSPSGTWAARRRTVTFVEERRVSLDIPTCSRLLTVH</sequence>
<evidence type="ECO:0000313" key="2">
    <source>
        <dbReference type="EMBL" id="KJR86747.1"/>
    </source>
</evidence>
<reference evidence="2 3" key="1">
    <citation type="journal article" date="2014" name="BMC Genomics">
        <title>Comparative genomics of the major fungal agents of human and animal Sporotrichosis: Sporothrix schenckii and Sporothrix brasiliensis.</title>
        <authorList>
            <person name="Teixeira M.M."/>
            <person name="de Almeida L.G."/>
            <person name="Kubitschek-Barreira P."/>
            <person name="Alves F.L."/>
            <person name="Kioshima E.S."/>
            <person name="Abadio A.K."/>
            <person name="Fernandes L."/>
            <person name="Derengowski L.S."/>
            <person name="Ferreira K.S."/>
            <person name="Souza R.C."/>
            <person name="Ruiz J.C."/>
            <person name="de Andrade N.C."/>
            <person name="Paes H.C."/>
            <person name="Nicola A.M."/>
            <person name="Albuquerque P."/>
            <person name="Gerber A.L."/>
            <person name="Martins V.P."/>
            <person name="Peconick L.D."/>
            <person name="Neto A.V."/>
            <person name="Chaucanez C.B."/>
            <person name="Silva P.A."/>
            <person name="Cunha O.L."/>
            <person name="de Oliveira F.F."/>
            <person name="dos Santos T.C."/>
            <person name="Barros A.L."/>
            <person name="Soares M.A."/>
            <person name="de Oliveira L.M."/>
            <person name="Marini M.M."/>
            <person name="Villalobos-Duno H."/>
            <person name="Cunha M.M."/>
            <person name="de Hoog S."/>
            <person name="da Silveira J.F."/>
            <person name="Henrissat B."/>
            <person name="Nino-Vega G.A."/>
            <person name="Cisalpino P.S."/>
            <person name="Mora-Montes H.M."/>
            <person name="Almeida S.R."/>
            <person name="Stajich J.E."/>
            <person name="Lopes-Bezerra L.M."/>
            <person name="Vasconcelos A.T."/>
            <person name="Felipe M.S."/>
        </authorList>
    </citation>
    <scope>NUCLEOTIDE SEQUENCE [LARGE SCALE GENOMIC DNA]</scope>
    <source>
        <strain evidence="2 3">1099-18</strain>
    </source>
</reference>
<evidence type="ECO:0000313" key="3">
    <source>
        <dbReference type="Proteomes" id="UP000033710"/>
    </source>
</evidence>
<dbReference type="Proteomes" id="UP000033710">
    <property type="component" value="Unassembled WGS sequence"/>
</dbReference>
<reference evidence="2 3" key="2">
    <citation type="journal article" date="2015" name="Eukaryot. Cell">
        <title>Asexual propagation of a virulent clone complex in a human and feline outbreak of sporotrichosis.</title>
        <authorList>
            <person name="Teixeira Mde M."/>
            <person name="Rodrigues A.M."/>
            <person name="Tsui C.K."/>
            <person name="de Almeida L.G."/>
            <person name="Van Diepeningen A.D."/>
            <person name="van den Ende B.G."/>
            <person name="Fernandes G.F."/>
            <person name="Kano R."/>
            <person name="Hamelin R.C."/>
            <person name="Lopes-Bezerra L.M."/>
            <person name="Vasconcelos A.T."/>
            <person name="de Hoog S."/>
            <person name="de Camargo Z.P."/>
            <person name="Felipe M.S."/>
        </authorList>
    </citation>
    <scope>NUCLEOTIDE SEQUENCE [LARGE SCALE GENOMIC DNA]</scope>
    <source>
        <strain evidence="2 3">1099-18</strain>
    </source>
</reference>